<evidence type="ECO:0000259" key="2">
    <source>
        <dbReference type="PROSITE" id="PS51084"/>
    </source>
</evidence>
<reference evidence="3 4" key="1">
    <citation type="submission" date="2019-10" db="EMBL/GenBank/DDBJ databases">
        <title>Genome sequence of Azospirillum formosense CC-Nfb-7.</title>
        <authorList>
            <person name="Ambrosini A."/>
            <person name="Sant'Anna F.H."/>
            <person name="Cassan F.D."/>
            <person name="Souza E.M."/>
            <person name="Passaglia L.M.P."/>
        </authorList>
    </citation>
    <scope>NUCLEOTIDE SEQUENCE [LARGE SCALE GENOMIC DNA]</scope>
    <source>
        <strain evidence="3 4">CC-NFb-7</strain>
    </source>
</reference>
<dbReference type="InterPro" id="IPR036265">
    <property type="entry name" value="HIT-like_sf"/>
</dbReference>
<dbReference type="PANTHER" id="PTHR46648">
    <property type="entry name" value="HIT FAMILY PROTEIN 1"/>
    <property type="match status" value="1"/>
</dbReference>
<accession>A0ABX2KLY1</accession>
<proteinExistence type="predicted"/>
<dbReference type="PANTHER" id="PTHR46648:SF1">
    <property type="entry name" value="ADENOSINE 5'-MONOPHOSPHORAMIDASE HNT1"/>
    <property type="match status" value="1"/>
</dbReference>
<feature type="short sequence motif" description="Histidine triad motif" evidence="1">
    <location>
        <begin position="98"/>
        <end position="102"/>
    </location>
</feature>
<evidence type="ECO:0000256" key="1">
    <source>
        <dbReference type="PROSITE-ProRule" id="PRU00464"/>
    </source>
</evidence>
<dbReference type="SUPFAM" id="SSF54197">
    <property type="entry name" value="HIT-like"/>
    <property type="match status" value="1"/>
</dbReference>
<feature type="domain" description="HIT" evidence="2">
    <location>
        <begin position="6"/>
        <end position="113"/>
    </location>
</feature>
<name>A0ABX2KLY1_9PROT</name>
<comment type="caution">
    <text evidence="3">The sequence shown here is derived from an EMBL/GenBank/DDBJ whole genome shotgun (WGS) entry which is preliminary data.</text>
</comment>
<dbReference type="Gene3D" id="3.30.428.10">
    <property type="entry name" value="HIT-like"/>
    <property type="match status" value="1"/>
</dbReference>
<dbReference type="PRINTS" id="PR00332">
    <property type="entry name" value="HISTRIAD"/>
</dbReference>
<evidence type="ECO:0000313" key="4">
    <source>
        <dbReference type="Proteomes" id="UP000639419"/>
    </source>
</evidence>
<evidence type="ECO:0000313" key="3">
    <source>
        <dbReference type="EMBL" id="NUB17621.1"/>
    </source>
</evidence>
<dbReference type="InterPro" id="IPR011146">
    <property type="entry name" value="HIT-like"/>
</dbReference>
<protein>
    <submittedName>
        <fullName evidence="3">HIT domain-containing protein</fullName>
    </submittedName>
</protein>
<dbReference type="EMBL" id="WHOR01000001">
    <property type="protein sequence ID" value="NUB17621.1"/>
    <property type="molecule type" value="Genomic_DNA"/>
</dbReference>
<sequence>MSSPTIFSRLIAGELPCAVVYEDAETFAFMDAGQVNPGHVLVALKRPAPTILDVTEDEAAALFRTVHKVAQAVQAAFSPEGITLLQTNKPAGWQTVPHIHVHVVPRYENDGADLVWPRHDPPIEELKALAARIAAHHASNDGVTPRHAAAI</sequence>
<dbReference type="InterPro" id="IPR001310">
    <property type="entry name" value="Histidine_triad_HIT"/>
</dbReference>
<dbReference type="Proteomes" id="UP000639419">
    <property type="component" value="Unassembled WGS sequence"/>
</dbReference>
<keyword evidence="4" id="KW-1185">Reference proteome</keyword>
<gene>
    <name evidence="3" type="ORF">GBZ26_00085</name>
</gene>
<organism evidence="3 4">
    <name type="scientific">Azospirillum formosense</name>
    <dbReference type="NCBI Taxonomy" id="861533"/>
    <lineage>
        <taxon>Bacteria</taxon>
        <taxon>Pseudomonadati</taxon>
        <taxon>Pseudomonadota</taxon>
        <taxon>Alphaproteobacteria</taxon>
        <taxon>Rhodospirillales</taxon>
        <taxon>Azospirillaceae</taxon>
        <taxon>Azospirillum</taxon>
    </lineage>
</organism>
<dbReference type="PROSITE" id="PS51084">
    <property type="entry name" value="HIT_2"/>
    <property type="match status" value="1"/>
</dbReference>
<dbReference type="RefSeq" id="WP_174437043.1">
    <property type="nucleotide sequence ID" value="NZ_BAABCC010000057.1"/>
</dbReference>
<dbReference type="Pfam" id="PF01230">
    <property type="entry name" value="HIT"/>
    <property type="match status" value="1"/>
</dbReference>